<dbReference type="PROSITE" id="PS51406">
    <property type="entry name" value="FIBRINOGEN_C_2"/>
    <property type="match status" value="1"/>
</dbReference>
<dbReference type="InterPro" id="IPR002181">
    <property type="entry name" value="Fibrinogen_a/b/g_C_dom"/>
</dbReference>
<dbReference type="InterPro" id="IPR050373">
    <property type="entry name" value="Fibrinogen_C-term_domain"/>
</dbReference>
<evidence type="ECO:0000256" key="1">
    <source>
        <dbReference type="SAM" id="MobiDB-lite"/>
    </source>
</evidence>
<keyword evidence="4" id="KW-1185">Reference proteome</keyword>
<dbReference type="Gene3D" id="3.90.215.10">
    <property type="entry name" value="Gamma Fibrinogen, chain A, domain 1"/>
    <property type="match status" value="1"/>
</dbReference>
<evidence type="ECO:0000313" key="3">
    <source>
        <dbReference type="EMBL" id="CAD7275825.1"/>
    </source>
</evidence>
<feature type="compositionally biased region" description="Polar residues" evidence="1">
    <location>
        <begin position="104"/>
        <end position="119"/>
    </location>
</feature>
<dbReference type="AlphaFoldDB" id="A0A7R9GCL5"/>
<protein>
    <recommendedName>
        <fullName evidence="2">Fibrinogen C-terminal domain-containing protein</fullName>
    </recommendedName>
</protein>
<dbReference type="PANTHER" id="PTHR19143">
    <property type="entry name" value="FIBRINOGEN/TENASCIN/ANGIOPOEITIN"/>
    <property type="match status" value="1"/>
</dbReference>
<dbReference type="OrthoDB" id="6145874at2759"/>
<dbReference type="SMART" id="SM00186">
    <property type="entry name" value="FBG"/>
    <property type="match status" value="1"/>
</dbReference>
<evidence type="ECO:0000313" key="4">
    <source>
        <dbReference type="Proteomes" id="UP000678499"/>
    </source>
</evidence>
<feature type="compositionally biased region" description="Low complexity" evidence="1">
    <location>
        <begin position="120"/>
        <end position="137"/>
    </location>
</feature>
<dbReference type="SUPFAM" id="SSF56496">
    <property type="entry name" value="Fibrinogen C-terminal domain-like"/>
    <property type="match status" value="1"/>
</dbReference>
<dbReference type="EMBL" id="CAJPEX010000488">
    <property type="protein sequence ID" value="CAG0915977.1"/>
    <property type="molecule type" value="Genomic_DNA"/>
</dbReference>
<feature type="region of interest" description="Disordered" evidence="1">
    <location>
        <begin position="537"/>
        <end position="570"/>
    </location>
</feature>
<evidence type="ECO:0000259" key="2">
    <source>
        <dbReference type="PROSITE" id="PS51406"/>
    </source>
</evidence>
<accession>A0A7R9GCL5</accession>
<dbReference type="Proteomes" id="UP000678499">
    <property type="component" value="Unassembled WGS sequence"/>
</dbReference>
<dbReference type="EMBL" id="OA882525">
    <property type="protein sequence ID" value="CAD7275825.1"/>
    <property type="molecule type" value="Genomic_DNA"/>
</dbReference>
<dbReference type="Pfam" id="PF00147">
    <property type="entry name" value="Fibrinogen_C"/>
    <property type="match status" value="1"/>
</dbReference>
<dbReference type="GO" id="GO:0005615">
    <property type="term" value="C:extracellular space"/>
    <property type="evidence" value="ECO:0007669"/>
    <property type="project" value="TreeGrafter"/>
</dbReference>
<reference evidence="3" key="1">
    <citation type="submission" date="2020-11" db="EMBL/GenBank/DDBJ databases">
        <authorList>
            <person name="Tran Van P."/>
        </authorList>
    </citation>
    <scope>NUCLEOTIDE SEQUENCE</scope>
</reference>
<feature type="domain" description="Fibrinogen C-terminal" evidence="2">
    <location>
        <begin position="438"/>
        <end position="540"/>
    </location>
</feature>
<name>A0A7R9GCL5_9CRUS</name>
<gene>
    <name evidence="3" type="ORF">NMOB1V02_LOCUS3611</name>
</gene>
<feature type="region of interest" description="Disordered" evidence="1">
    <location>
        <begin position="102"/>
        <end position="141"/>
    </location>
</feature>
<proteinExistence type="predicted"/>
<dbReference type="InterPro" id="IPR014716">
    <property type="entry name" value="Fibrinogen_a/b/g_C_1"/>
</dbReference>
<feature type="region of interest" description="Disordered" evidence="1">
    <location>
        <begin position="201"/>
        <end position="230"/>
    </location>
</feature>
<organism evidence="3">
    <name type="scientific">Notodromas monacha</name>
    <dbReference type="NCBI Taxonomy" id="399045"/>
    <lineage>
        <taxon>Eukaryota</taxon>
        <taxon>Metazoa</taxon>
        <taxon>Ecdysozoa</taxon>
        <taxon>Arthropoda</taxon>
        <taxon>Crustacea</taxon>
        <taxon>Oligostraca</taxon>
        <taxon>Ostracoda</taxon>
        <taxon>Podocopa</taxon>
        <taxon>Podocopida</taxon>
        <taxon>Cypridocopina</taxon>
        <taxon>Cypridoidea</taxon>
        <taxon>Cyprididae</taxon>
        <taxon>Notodromas</taxon>
    </lineage>
</organism>
<sequence length="570" mass="63217">MNFEAFYALKAVEASKLQDLTEKLNYVVLSLSQIDGNVKGLQERAHVWDTFQLHVSSWNEQIKAVDRKLDLLSRSSSISSARPGFPLELENRLSLLVQKLENGPTGSSQTEDQTASGQQSSLSSSTSSSSSSSSSSSNGAFSRDPLVAEFAAKGVMTTLKSLDSKIDNILRRDHEAENKVFVATVIEELLETGACVAFRPTTSSTAAGSDSDDSDADLTLSGDGETCKRNNSEVQQNVRKLMEMVGDLRSDMMTHLDEDNSGCHSKSKHTFPEDILKASTKLITTEIEAVAKEVSGLRQAVSNTGLMSTSASDATSMGSGSKQKYPSFCVTTWNEMEKRSKFKFSSITNHVEETHKCCYDQTHRFKGFQATTEFKLGQLDEVLRTHEFNDERRLGLIQDHYTRQMAELLNRVDRLSLKLDKNCFGSKDAGKASKIILNESTNYTLIINGYSGNASDSLSAHNGSMFSTYDRTNDRAPECCPCSPAYGSSGWWFYACFESNLTGPYFGENEDNLHFQGIIWEHFKGDYSLKRAEMKVRPRKFKPKQSGSENPSKAPKLDPWWSTIPIAEDP</sequence>
<dbReference type="InterPro" id="IPR036056">
    <property type="entry name" value="Fibrinogen-like_C"/>
</dbReference>